<organism evidence="7 8">
    <name type="scientific">Lacicoccus qingdaonensis</name>
    <dbReference type="NCBI Taxonomy" id="576118"/>
    <lineage>
        <taxon>Bacteria</taxon>
        <taxon>Bacillati</taxon>
        <taxon>Bacillota</taxon>
        <taxon>Bacilli</taxon>
        <taxon>Bacillales</taxon>
        <taxon>Salinicoccaceae</taxon>
        <taxon>Lacicoccus</taxon>
    </lineage>
</organism>
<dbReference type="RefSeq" id="WP_245696481.1">
    <property type="nucleotide sequence ID" value="NZ_FNFY01000002.1"/>
</dbReference>
<evidence type="ECO:0000256" key="4">
    <source>
        <dbReference type="ARBA" id="ARBA00022763"/>
    </source>
</evidence>
<evidence type="ECO:0000256" key="3">
    <source>
        <dbReference type="ARBA" id="ARBA00012000"/>
    </source>
</evidence>
<reference evidence="8" key="1">
    <citation type="submission" date="2016-10" db="EMBL/GenBank/DDBJ databases">
        <authorList>
            <person name="Varghese N."/>
            <person name="Submissions S."/>
        </authorList>
    </citation>
    <scope>NUCLEOTIDE SEQUENCE [LARGE SCALE GENOMIC DNA]</scope>
    <source>
        <strain evidence="8">CGMCC 1.8895</strain>
    </source>
</reference>
<evidence type="ECO:0000256" key="2">
    <source>
        <dbReference type="ARBA" id="ARBA00010817"/>
    </source>
</evidence>
<dbReference type="PANTHER" id="PTHR43003:SF12">
    <property type="entry name" value="DNA-3-METHYLADENINE GLYCOSYLASE"/>
    <property type="match status" value="1"/>
</dbReference>
<dbReference type="STRING" id="576118.SAMN05216216_102149"/>
<comment type="similarity">
    <text evidence="2">Belongs to the alkylbase DNA glycosidase AlkA family.</text>
</comment>
<dbReference type="GO" id="GO:0008725">
    <property type="term" value="F:DNA-3-methyladenine glycosylase activity"/>
    <property type="evidence" value="ECO:0007669"/>
    <property type="project" value="TreeGrafter"/>
</dbReference>
<dbReference type="CDD" id="cd00056">
    <property type="entry name" value="ENDO3c"/>
    <property type="match status" value="1"/>
</dbReference>
<dbReference type="SMART" id="SM00478">
    <property type="entry name" value="ENDO3c"/>
    <property type="match status" value="1"/>
</dbReference>
<dbReference type="PANTHER" id="PTHR43003">
    <property type="entry name" value="DNA-3-METHYLADENINE GLYCOSYLASE"/>
    <property type="match status" value="1"/>
</dbReference>
<evidence type="ECO:0000256" key="1">
    <source>
        <dbReference type="ARBA" id="ARBA00000086"/>
    </source>
</evidence>
<keyword evidence="8" id="KW-1185">Reference proteome</keyword>
<feature type="domain" description="HhH-GPD" evidence="6">
    <location>
        <begin position="126"/>
        <end position="291"/>
    </location>
</feature>
<dbReference type="InterPro" id="IPR003265">
    <property type="entry name" value="HhH-GPD_domain"/>
</dbReference>
<dbReference type="EC" id="3.2.2.21" evidence="3"/>
<dbReference type="AlphaFoldDB" id="A0A1G9B7R9"/>
<comment type="catalytic activity">
    <reaction evidence="1">
        <text>Hydrolysis of alkylated DNA, releasing 3-methyladenine, 3-methylguanine, 7-methylguanine and 7-methyladenine.</text>
        <dbReference type="EC" id="3.2.2.21"/>
    </reaction>
</comment>
<evidence type="ECO:0000259" key="6">
    <source>
        <dbReference type="SMART" id="SM00478"/>
    </source>
</evidence>
<dbReference type="InterPro" id="IPR037046">
    <property type="entry name" value="AlkA_N_sf"/>
</dbReference>
<gene>
    <name evidence="7" type="ORF">SAMN05216216_102149</name>
</gene>
<dbReference type="Gene3D" id="3.30.310.20">
    <property type="entry name" value="DNA-3-methyladenine glycosylase AlkA, N-terminal domain"/>
    <property type="match status" value="1"/>
</dbReference>
<dbReference type="GO" id="GO:0043916">
    <property type="term" value="F:DNA-7-methylguanine glycosylase activity"/>
    <property type="evidence" value="ECO:0007669"/>
    <property type="project" value="TreeGrafter"/>
</dbReference>
<dbReference type="GO" id="GO:0032993">
    <property type="term" value="C:protein-DNA complex"/>
    <property type="evidence" value="ECO:0007669"/>
    <property type="project" value="TreeGrafter"/>
</dbReference>
<evidence type="ECO:0000313" key="7">
    <source>
        <dbReference type="EMBL" id="SDK35508.1"/>
    </source>
</evidence>
<dbReference type="FunFam" id="1.10.340.30:FF:000004">
    <property type="entry name" value="DNA-3-methyladenine glycosylase II"/>
    <property type="match status" value="1"/>
</dbReference>
<dbReference type="GO" id="GO:0032131">
    <property type="term" value="F:alkylated DNA binding"/>
    <property type="evidence" value="ECO:0007669"/>
    <property type="project" value="TreeGrafter"/>
</dbReference>
<evidence type="ECO:0000313" key="8">
    <source>
        <dbReference type="Proteomes" id="UP000199008"/>
    </source>
</evidence>
<name>A0A1G9B7R9_9BACL</name>
<dbReference type="Pfam" id="PF00730">
    <property type="entry name" value="HhH-GPD"/>
    <property type="match status" value="1"/>
</dbReference>
<sequence>MMEIKANGPYRFGETLDYMEHQDDCLYKVIGDEIYKAEWFDGRKVLMKLSESAGGGVIIETPVNEGAGIDEIKGYCEDWLDLDYDLDGFYQFAGKDKRLSGLIDDHYGYRMVGKMDIADAFLWSILGQQITKSFAYVLKRRVVEYCGHHIEYEGEKFYLMPDAGEIAAIDSEVLREMQISTRKTEYIKDVLGSVASGELSKSYLETFDDYDEVFKHLTSFRGIGPWSANTVLMRTLKFRNAVPVGDAGIKNAIRLVDGLDAAPSKKYINEITDQWGRFGMYGTLYMWSALPAK</sequence>
<dbReference type="Proteomes" id="UP000199008">
    <property type="component" value="Unassembled WGS sequence"/>
</dbReference>
<accession>A0A1G9B7R9</accession>
<evidence type="ECO:0000256" key="5">
    <source>
        <dbReference type="ARBA" id="ARBA00023204"/>
    </source>
</evidence>
<dbReference type="GO" id="GO:0006285">
    <property type="term" value="P:base-excision repair, AP site formation"/>
    <property type="evidence" value="ECO:0007669"/>
    <property type="project" value="TreeGrafter"/>
</dbReference>
<dbReference type="InterPro" id="IPR011257">
    <property type="entry name" value="DNA_glycosylase"/>
</dbReference>
<keyword evidence="5" id="KW-0234">DNA repair</keyword>
<dbReference type="SUPFAM" id="SSF48150">
    <property type="entry name" value="DNA-glycosylase"/>
    <property type="match status" value="1"/>
</dbReference>
<protein>
    <recommendedName>
        <fullName evidence="3">DNA-3-methyladenine glycosylase II</fullName>
        <ecNumber evidence="3">3.2.2.21</ecNumber>
    </recommendedName>
</protein>
<keyword evidence="4" id="KW-0227">DNA damage</keyword>
<dbReference type="EMBL" id="FNFY01000002">
    <property type="protein sequence ID" value="SDK35508.1"/>
    <property type="molecule type" value="Genomic_DNA"/>
</dbReference>
<proteinExistence type="inferred from homology"/>
<dbReference type="GO" id="GO:0006307">
    <property type="term" value="P:DNA alkylation repair"/>
    <property type="evidence" value="ECO:0007669"/>
    <property type="project" value="TreeGrafter"/>
</dbReference>
<dbReference type="Gene3D" id="1.10.340.30">
    <property type="entry name" value="Hypothetical protein, domain 2"/>
    <property type="match status" value="1"/>
</dbReference>
<dbReference type="InterPro" id="IPR051912">
    <property type="entry name" value="Alkylbase_DNA_Glycosylase/TA"/>
</dbReference>
<dbReference type="GO" id="GO:0005737">
    <property type="term" value="C:cytoplasm"/>
    <property type="evidence" value="ECO:0007669"/>
    <property type="project" value="TreeGrafter"/>
</dbReference>